<name>A0A8B9DT41_ANSCY</name>
<evidence type="ECO:0000256" key="2">
    <source>
        <dbReference type="ARBA" id="ARBA00022729"/>
    </source>
</evidence>
<feature type="transmembrane region" description="Helical" evidence="7">
    <location>
        <begin position="20"/>
        <end position="40"/>
    </location>
</feature>
<organism evidence="9 10">
    <name type="scientific">Anser cygnoides</name>
    <name type="common">Swan goose</name>
    <dbReference type="NCBI Taxonomy" id="8845"/>
    <lineage>
        <taxon>Eukaryota</taxon>
        <taxon>Metazoa</taxon>
        <taxon>Chordata</taxon>
        <taxon>Craniata</taxon>
        <taxon>Vertebrata</taxon>
        <taxon>Euteleostomi</taxon>
        <taxon>Archelosauria</taxon>
        <taxon>Archosauria</taxon>
        <taxon>Dinosauria</taxon>
        <taxon>Saurischia</taxon>
        <taxon>Theropoda</taxon>
        <taxon>Coelurosauria</taxon>
        <taxon>Aves</taxon>
        <taxon>Neognathae</taxon>
        <taxon>Galloanserae</taxon>
        <taxon>Anseriformes</taxon>
        <taxon>Anatidae</taxon>
        <taxon>Anserinae</taxon>
        <taxon>Anser</taxon>
    </lineage>
</organism>
<dbReference type="AlphaFoldDB" id="A0A8B9DT41"/>
<keyword evidence="3 6" id="KW-0378">Hydrolase</keyword>
<dbReference type="SMART" id="SM00020">
    <property type="entry name" value="Tryp_SPc"/>
    <property type="match status" value="1"/>
</dbReference>
<gene>
    <name evidence="9" type="primary">LOC106035576</name>
</gene>
<dbReference type="PROSITE" id="PS00135">
    <property type="entry name" value="TRYPSIN_SER"/>
    <property type="match status" value="1"/>
</dbReference>
<keyword evidence="7" id="KW-1133">Transmembrane helix</keyword>
<dbReference type="InterPro" id="IPR001254">
    <property type="entry name" value="Trypsin_dom"/>
</dbReference>
<dbReference type="Proteomes" id="UP000694521">
    <property type="component" value="Unplaced"/>
</dbReference>
<sequence>MFCHPFHWGHDFTQRFQHVMISSAAVFLLVIPGGLCVDIIGGDEVAPHSRPFMALILKNEGRKERLLICGGALIKRNWVLTAAHCPVESSNDSVILGAHSIKRKEKEKQFFKIAKLIRHPCYWPESKEHDLMLLQLKGRAKLNKAVKTIQLPTSNDDPKPGTVCRVAGWGQTKNNLRKPSETLREVNVTIISREICNSKKYYQNNPTITDRMICAGSEKGNRDSCVGDSGGPLICNNVMRGITSFGKKDKCGAIGAPGVYTRLTKQYVQWIKKTIGGDF</sequence>
<dbReference type="InterPro" id="IPR043504">
    <property type="entry name" value="Peptidase_S1_PA_chymotrypsin"/>
</dbReference>
<evidence type="ECO:0000256" key="3">
    <source>
        <dbReference type="ARBA" id="ARBA00022801"/>
    </source>
</evidence>
<dbReference type="CDD" id="cd00190">
    <property type="entry name" value="Tryp_SPc"/>
    <property type="match status" value="1"/>
</dbReference>
<proteinExistence type="predicted"/>
<keyword evidence="4 6" id="KW-0720">Serine protease</keyword>
<evidence type="ECO:0000256" key="1">
    <source>
        <dbReference type="ARBA" id="ARBA00022670"/>
    </source>
</evidence>
<evidence type="ECO:0000256" key="7">
    <source>
        <dbReference type="SAM" id="Phobius"/>
    </source>
</evidence>
<dbReference type="Gene3D" id="2.40.10.10">
    <property type="entry name" value="Trypsin-like serine proteases"/>
    <property type="match status" value="2"/>
</dbReference>
<dbReference type="PRINTS" id="PR00722">
    <property type="entry name" value="CHYMOTRYPSIN"/>
</dbReference>
<dbReference type="PANTHER" id="PTHR24271:SF69">
    <property type="entry name" value="GRANZYME A"/>
    <property type="match status" value="1"/>
</dbReference>
<dbReference type="PROSITE" id="PS00134">
    <property type="entry name" value="TRYPSIN_HIS"/>
    <property type="match status" value="1"/>
</dbReference>
<dbReference type="FunFam" id="2.40.10.10:FF:000120">
    <property type="entry name" value="Putative serine protease"/>
    <property type="match status" value="1"/>
</dbReference>
<dbReference type="GO" id="GO:0006508">
    <property type="term" value="P:proteolysis"/>
    <property type="evidence" value="ECO:0007669"/>
    <property type="project" value="UniProtKB-KW"/>
</dbReference>
<keyword evidence="10" id="KW-1185">Reference proteome</keyword>
<keyword evidence="1 6" id="KW-0645">Protease</keyword>
<evidence type="ECO:0000256" key="4">
    <source>
        <dbReference type="ARBA" id="ARBA00022825"/>
    </source>
</evidence>
<dbReference type="PANTHER" id="PTHR24271">
    <property type="entry name" value="KALLIKREIN-RELATED"/>
    <property type="match status" value="1"/>
</dbReference>
<dbReference type="InterPro" id="IPR009003">
    <property type="entry name" value="Peptidase_S1_PA"/>
</dbReference>
<reference evidence="9" key="1">
    <citation type="submission" date="2025-08" db="UniProtKB">
        <authorList>
            <consortium name="Ensembl"/>
        </authorList>
    </citation>
    <scope>IDENTIFICATION</scope>
</reference>
<dbReference type="InterPro" id="IPR001314">
    <property type="entry name" value="Peptidase_S1A"/>
</dbReference>
<dbReference type="InterPro" id="IPR033116">
    <property type="entry name" value="TRYPSIN_SER"/>
</dbReference>
<dbReference type="InterPro" id="IPR018114">
    <property type="entry name" value="TRYPSIN_HIS"/>
</dbReference>
<keyword evidence="2" id="KW-0732">Signal</keyword>
<evidence type="ECO:0000259" key="8">
    <source>
        <dbReference type="PROSITE" id="PS50240"/>
    </source>
</evidence>
<evidence type="ECO:0000256" key="6">
    <source>
        <dbReference type="RuleBase" id="RU363034"/>
    </source>
</evidence>
<keyword evidence="7" id="KW-0812">Transmembrane</keyword>
<dbReference type="Ensembl" id="ENSACDT00005013311.1">
    <property type="protein sequence ID" value="ENSACDP00005011098.1"/>
    <property type="gene ID" value="ENSACDG00005008095.1"/>
</dbReference>
<dbReference type="GO" id="GO:0004252">
    <property type="term" value="F:serine-type endopeptidase activity"/>
    <property type="evidence" value="ECO:0007669"/>
    <property type="project" value="InterPro"/>
</dbReference>
<dbReference type="Pfam" id="PF00089">
    <property type="entry name" value="Trypsin"/>
    <property type="match status" value="1"/>
</dbReference>
<evidence type="ECO:0000313" key="9">
    <source>
        <dbReference type="Ensembl" id="ENSACDP00005011098.1"/>
    </source>
</evidence>
<reference evidence="9" key="2">
    <citation type="submission" date="2025-09" db="UniProtKB">
        <authorList>
            <consortium name="Ensembl"/>
        </authorList>
    </citation>
    <scope>IDENTIFICATION</scope>
</reference>
<keyword evidence="7" id="KW-0472">Membrane</keyword>
<feature type="domain" description="Peptidase S1" evidence="8">
    <location>
        <begin position="39"/>
        <end position="276"/>
    </location>
</feature>
<protein>
    <submittedName>
        <fullName evidence="9">Granzyme A</fullName>
    </submittedName>
</protein>
<accession>A0A8B9DT41</accession>
<dbReference type="SUPFAM" id="SSF50494">
    <property type="entry name" value="Trypsin-like serine proteases"/>
    <property type="match status" value="1"/>
</dbReference>
<evidence type="ECO:0000313" key="10">
    <source>
        <dbReference type="Proteomes" id="UP000694521"/>
    </source>
</evidence>
<evidence type="ECO:0000256" key="5">
    <source>
        <dbReference type="ARBA" id="ARBA00023157"/>
    </source>
</evidence>
<dbReference type="PROSITE" id="PS50240">
    <property type="entry name" value="TRYPSIN_DOM"/>
    <property type="match status" value="1"/>
</dbReference>
<keyword evidence="5" id="KW-1015">Disulfide bond</keyword>